<proteinExistence type="predicted"/>
<reference evidence="1 2" key="1">
    <citation type="journal article" date="2022" name="Hortic Res">
        <title>A haplotype resolved chromosomal level avocado genome allows analysis of novel avocado genes.</title>
        <authorList>
            <person name="Nath O."/>
            <person name="Fletcher S.J."/>
            <person name="Hayward A."/>
            <person name="Shaw L.M."/>
            <person name="Masouleh A.K."/>
            <person name="Furtado A."/>
            <person name="Henry R.J."/>
            <person name="Mitter N."/>
        </authorList>
    </citation>
    <scope>NUCLEOTIDE SEQUENCE [LARGE SCALE GENOMIC DNA]</scope>
    <source>
        <strain evidence="2">cv. Hass</strain>
    </source>
</reference>
<comment type="caution">
    <text evidence="1">The sequence shown here is derived from an EMBL/GenBank/DDBJ whole genome shotgun (WGS) entry which is preliminary data.</text>
</comment>
<accession>A0ACC2LB08</accession>
<dbReference type="EMBL" id="CM056815">
    <property type="protein sequence ID" value="KAJ8630702.1"/>
    <property type="molecule type" value="Genomic_DNA"/>
</dbReference>
<gene>
    <name evidence="1" type="ORF">MRB53_024025</name>
</gene>
<evidence type="ECO:0000313" key="2">
    <source>
        <dbReference type="Proteomes" id="UP001234297"/>
    </source>
</evidence>
<dbReference type="Proteomes" id="UP001234297">
    <property type="component" value="Chromosome 7"/>
</dbReference>
<keyword evidence="2" id="KW-1185">Reference proteome</keyword>
<evidence type="ECO:0000313" key="1">
    <source>
        <dbReference type="EMBL" id="KAJ8630702.1"/>
    </source>
</evidence>
<sequence>MGVHAHIVKLTKRDRVLPQFHYVIVSWELSNGCGKPGFYDPMIELEKTDLRTLVNSQLMCSEQDLGFSEEMVREVAVIFLEHALANARGIEIWAMLKRVGILSCQPNRYNRMTGGLLWHPQGAPNLIMSFHKKKLINDPNKKE</sequence>
<name>A0ACC2LB08_PERAE</name>
<organism evidence="1 2">
    <name type="scientific">Persea americana</name>
    <name type="common">Avocado</name>
    <dbReference type="NCBI Taxonomy" id="3435"/>
    <lineage>
        <taxon>Eukaryota</taxon>
        <taxon>Viridiplantae</taxon>
        <taxon>Streptophyta</taxon>
        <taxon>Embryophyta</taxon>
        <taxon>Tracheophyta</taxon>
        <taxon>Spermatophyta</taxon>
        <taxon>Magnoliopsida</taxon>
        <taxon>Magnoliidae</taxon>
        <taxon>Laurales</taxon>
        <taxon>Lauraceae</taxon>
        <taxon>Persea</taxon>
    </lineage>
</organism>
<protein>
    <submittedName>
        <fullName evidence="1">Uncharacterized protein</fullName>
    </submittedName>
</protein>